<evidence type="ECO:0000313" key="1">
    <source>
        <dbReference type="EMBL" id="SPZ88526.1"/>
    </source>
</evidence>
<protein>
    <submittedName>
        <fullName evidence="1">Uncharacterized protein</fullName>
    </submittedName>
</protein>
<dbReference type="EMBL" id="UAUU01000009">
    <property type="protein sequence ID" value="SPZ88526.1"/>
    <property type="molecule type" value="Genomic_DNA"/>
</dbReference>
<proteinExistence type="predicted"/>
<accession>A0A2X2J9C8</accession>
<dbReference type="Proteomes" id="UP000251241">
    <property type="component" value="Unassembled WGS sequence"/>
</dbReference>
<dbReference type="AlphaFoldDB" id="A0A2X2J9C8"/>
<name>A0A2X2J9C8_SPHMU</name>
<dbReference type="RefSeq" id="WP_112375347.1">
    <property type="nucleotide sequence ID" value="NZ_CP069793.1"/>
</dbReference>
<reference evidence="1 2" key="1">
    <citation type="submission" date="2018-06" db="EMBL/GenBank/DDBJ databases">
        <authorList>
            <consortium name="Pathogen Informatics"/>
            <person name="Doyle S."/>
        </authorList>
    </citation>
    <scope>NUCLEOTIDE SEQUENCE [LARGE SCALE GENOMIC DNA]</scope>
    <source>
        <strain evidence="1 2">NCTC11343</strain>
    </source>
</reference>
<organism evidence="1 2">
    <name type="scientific">Sphingobacterium multivorum</name>
    <dbReference type="NCBI Taxonomy" id="28454"/>
    <lineage>
        <taxon>Bacteria</taxon>
        <taxon>Pseudomonadati</taxon>
        <taxon>Bacteroidota</taxon>
        <taxon>Sphingobacteriia</taxon>
        <taxon>Sphingobacteriales</taxon>
        <taxon>Sphingobacteriaceae</taxon>
        <taxon>Sphingobacterium</taxon>
    </lineage>
</organism>
<sequence>MKNIELYKLMDLVDEIKRIDAIILLHKNVESNEFMASQYEAKKLKLMAQLIDALAAPKVQSEQSFSLIQMLLSKFYPNKIDKQAFKENGLDNLMAVI</sequence>
<evidence type="ECO:0000313" key="2">
    <source>
        <dbReference type="Proteomes" id="UP000251241"/>
    </source>
</evidence>
<gene>
    <name evidence="1" type="ORF">NCTC11343_03538</name>
</gene>
<dbReference type="GeneID" id="97183392"/>